<sequence length="57" mass="6672">ENLGEIYRKGKKIEKMPANERTKIVKELRKQMLEAAKALEFEKAATLRDEINKLKDL</sequence>
<gene>
    <name evidence="3" type="ORF">LZC39_10455</name>
</gene>
<evidence type="ECO:0000256" key="1">
    <source>
        <dbReference type="ARBA" id="ARBA00023236"/>
    </source>
</evidence>
<organism evidence="3 4">
    <name type="scientific">Campylobacter jejuni</name>
    <dbReference type="NCBI Taxonomy" id="197"/>
    <lineage>
        <taxon>Bacteria</taxon>
        <taxon>Pseudomonadati</taxon>
        <taxon>Campylobacterota</taxon>
        <taxon>Epsilonproteobacteria</taxon>
        <taxon>Campylobacterales</taxon>
        <taxon>Campylobacteraceae</taxon>
        <taxon>Campylobacter</taxon>
    </lineage>
</organism>
<protein>
    <submittedName>
        <fullName evidence="3">UvrB/UvrC motif-containing protein</fullName>
    </submittedName>
</protein>
<dbReference type="InterPro" id="IPR036876">
    <property type="entry name" value="UVR_dom_sf"/>
</dbReference>
<dbReference type="AlphaFoldDB" id="A0AAW5EAT6"/>
<evidence type="ECO:0000313" key="4">
    <source>
        <dbReference type="Proteomes" id="UP001199644"/>
    </source>
</evidence>
<accession>A0AAW5EAT6</accession>
<dbReference type="InterPro" id="IPR001943">
    <property type="entry name" value="UVR_dom"/>
</dbReference>
<dbReference type="SUPFAM" id="SSF46600">
    <property type="entry name" value="C-terminal UvrC-binding domain of UvrB"/>
    <property type="match status" value="1"/>
</dbReference>
<dbReference type="Pfam" id="PF02151">
    <property type="entry name" value="UVR"/>
    <property type="match status" value="1"/>
</dbReference>
<dbReference type="Gene3D" id="4.10.860.10">
    <property type="entry name" value="UVR domain"/>
    <property type="match status" value="1"/>
</dbReference>
<dbReference type="PROSITE" id="PS50151">
    <property type="entry name" value="UVR"/>
    <property type="match status" value="1"/>
</dbReference>
<feature type="domain" description="UVR" evidence="2">
    <location>
        <begin position="22"/>
        <end position="57"/>
    </location>
</feature>
<keyword evidence="1" id="KW-0227">DNA damage</keyword>
<name>A0AAW5EAT6_CAMJU</name>
<comment type="caution">
    <text evidence="3">The sequence shown here is derived from an EMBL/GenBank/DDBJ whole genome shotgun (WGS) entry which is preliminary data.</text>
</comment>
<dbReference type="RefSeq" id="WP_240381498.1">
    <property type="nucleotide sequence ID" value="NZ_JAJUOL010000158.1"/>
</dbReference>
<evidence type="ECO:0000313" key="3">
    <source>
        <dbReference type="EMBL" id="MCH3852513.1"/>
    </source>
</evidence>
<keyword evidence="1" id="KW-0742">SOS response</keyword>
<feature type="non-terminal residue" evidence="3">
    <location>
        <position position="1"/>
    </location>
</feature>
<evidence type="ECO:0000259" key="2">
    <source>
        <dbReference type="PROSITE" id="PS50151"/>
    </source>
</evidence>
<proteinExistence type="predicted"/>
<dbReference type="Proteomes" id="UP001199644">
    <property type="component" value="Unassembled WGS sequence"/>
</dbReference>
<reference evidence="3" key="1">
    <citation type="submission" date="2021-12" db="EMBL/GenBank/DDBJ databases">
        <title>Prevalence of phenicol resistance gene fexA in Campylobacter isolated from poultry supply chain.</title>
        <authorList>
            <person name="Tang B."/>
            <person name="Zheng X."/>
            <person name="Lin J."/>
            <person name="Lin R."/>
            <person name="Yang H."/>
            <person name="Shen Z."/>
            <person name="Xia F."/>
        </authorList>
    </citation>
    <scope>NUCLEOTIDE SEQUENCE</scope>
    <source>
        <strain evidence="3">CJHN2011004</strain>
    </source>
</reference>
<dbReference type="GO" id="GO:0009432">
    <property type="term" value="P:SOS response"/>
    <property type="evidence" value="ECO:0007669"/>
    <property type="project" value="UniProtKB-KW"/>
</dbReference>
<dbReference type="EMBL" id="JAJUOL010000158">
    <property type="protein sequence ID" value="MCH3852513.1"/>
    <property type="molecule type" value="Genomic_DNA"/>
</dbReference>